<dbReference type="RefSeq" id="WP_109655711.1">
    <property type="nucleotide sequence ID" value="NZ_CP029145.1"/>
</dbReference>
<dbReference type="EMBL" id="CP029145">
    <property type="protein sequence ID" value="AWM32611.1"/>
    <property type="molecule type" value="Genomic_DNA"/>
</dbReference>
<reference evidence="3" key="1">
    <citation type="submission" date="2018-04" db="EMBL/GenBank/DDBJ databases">
        <title>Complete genome of Antarctic heterotrophic bacterium Hymenobacter nivis.</title>
        <authorList>
            <person name="Terashima M."/>
        </authorList>
    </citation>
    <scope>NUCLEOTIDE SEQUENCE [LARGE SCALE GENOMIC DNA]</scope>
    <source>
        <strain evidence="3">NBRC 111535</strain>
    </source>
</reference>
<keyword evidence="1" id="KW-0732">Signal</keyword>
<dbReference type="PANTHER" id="PTHR43265">
    <property type="entry name" value="ESTERASE ESTD"/>
    <property type="match status" value="1"/>
</dbReference>
<name>A0A2Z3GJX6_9BACT</name>
<evidence type="ECO:0008006" key="4">
    <source>
        <dbReference type="Google" id="ProtNLM"/>
    </source>
</evidence>
<organism evidence="2 3">
    <name type="scientific">Hymenobacter nivis</name>
    <dbReference type="NCBI Taxonomy" id="1850093"/>
    <lineage>
        <taxon>Bacteria</taxon>
        <taxon>Pseudomonadati</taxon>
        <taxon>Bacteroidota</taxon>
        <taxon>Cytophagia</taxon>
        <taxon>Cytophagales</taxon>
        <taxon>Hymenobacteraceae</taxon>
        <taxon>Hymenobacter</taxon>
    </lineage>
</organism>
<evidence type="ECO:0000313" key="2">
    <source>
        <dbReference type="EMBL" id="AWM32611.1"/>
    </source>
</evidence>
<feature type="chain" id="PRO_5016354776" description="Alpha/beta hydrolase" evidence="1">
    <location>
        <begin position="18"/>
        <end position="349"/>
    </location>
</feature>
<dbReference type="SUPFAM" id="SSF53474">
    <property type="entry name" value="alpha/beta-Hydrolases"/>
    <property type="match status" value="1"/>
</dbReference>
<dbReference type="OrthoDB" id="1118238at2"/>
<dbReference type="GO" id="GO:0052689">
    <property type="term" value="F:carboxylic ester hydrolase activity"/>
    <property type="evidence" value="ECO:0007669"/>
    <property type="project" value="TreeGrafter"/>
</dbReference>
<accession>A0A2Z3GJX6</accession>
<dbReference type="InterPro" id="IPR053145">
    <property type="entry name" value="AB_hydrolase_Est10"/>
</dbReference>
<gene>
    <name evidence="2" type="ORF">DDQ68_07335</name>
</gene>
<dbReference type="Gene3D" id="3.40.50.1820">
    <property type="entry name" value="alpha/beta hydrolase"/>
    <property type="match status" value="1"/>
</dbReference>
<dbReference type="PANTHER" id="PTHR43265:SF1">
    <property type="entry name" value="ESTERASE ESTD"/>
    <property type="match status" value="1"/>
</dbReference>
<sequence>MLALLLLLLPLARPARADADADLAAKLGFKLLRLTQRGETTSFLVAGTPAQLCQRKPVVVLCQGSEVRPLFAVDDKGPFFIGWPQDLKPYQDRYHFVIINKPGLPLVAPVAALTASMDYMDPVTGHVPLILREHDTPQQYAATAEAVLRYLRRQPWVDPQNTAVVGVSQGYHTAVWLAKIDRHITHAALLSSNPYSRLHQYVSDARAEQYRGTLAPARAQSQIDSLYLEYHALMLGTETAAQPWVGEHWRNWISVTKYAAIDNMLQLRIPLFVGYGTADVGSALNDMLPFEFDRRGKTNLTLHAYPGLDHHFAIPTPDKNGKPSEPEWHDDDVFKDVMAWMEAPVRSAR</sequence>
<proteinExistence type="predicted"/>
<evidence type="ECO:0000313" key="3">
    <source>
        <dbReference type="Proteomes" id="UP000245999"/>
    </source>
</evidence>
<dbReference type="InterPro" id="IPR029058">
    <property type="entry name" value="AB_hydrolase_fold"/>
</dbReference>
<keyword evidence="3" id="KW-1185">Reference proteome</keyword>
<dbReference type="Proteomes" id="UP000245999">
    <property type="component" value="Chromosome"/>
</dbReference>
<protein>
    <recommendedName>
        <fullName evidence="4">Alpha/beta hydrolase</fullName>
    </recommendedName>
</protein>
<dbReference type="AlphaFoldDB" id="A0A2Z3GJX6"/>
<dbReference type="KEGG" id="hnv:DDQ68_07335"/>
<feature type="signal peptide" evidence="1">
    <location>
        <begin position="1"/>
        <end position="17"/>
    </location>
</feature>
<evidence type="ECO:0000256" key="1">
    <source>
        <dbReference type="SAM" id="SignalP"/>
    </source>
</evidence>